<keyword evidence="1" id="KW-0560">Oxidoreductase</keyword>
<proteinExistence type="inferred from homology"/>
<dbReference type="SUPFAM" id="SSF51735">
    <property type="entry name" value="NAD(P)-binding Rossmann-fold domains"/>
    <property type="match status" value="1"/>
</dbReference>
<dbReference type="Pfam" id="PF00106">
    <property type="entry name" value="adh_short"/>
    <property type="match status" value="1"/>
</dbReference>
<dbReference type="AlphaFoldDB" id="A0AA88L6G8"/>
<comment type="caution">
    <text evidence="3">The sequence shown here is derived from an EMBL/GenBank/DDBJ whole genome shotgun (WGS) entry which is preliminary data.</text>
</comment>
<dbReference type="InterPro" id="IPR002347">
    <property type="entry name" value="SDR_fam"/>
</dbReference>
<keyword evidence="4" id="KW-1185">Reference proteome</keyword>
<reference evidence="3" key="1">
    <citation type="submission" date="2023-07" db="EMBL/GenBank/DDBJ databases">
        <title>Chromosome-level genome assembly of Artemia franciscana.</title>
        <authorList>
            <person name="Jo E."/>
        </authorList>
    </citation>
    <scope>NUCLEOTIDE SEQUENCE</scope>
    <source>
        <tissue evidence="3">Whole body</tissue>
    </source>
</reference>
<dbReference type="EMBL" id="JAVRJZ010000017">
    <property type="protein sequence ID" value="KAK2709740.1"/>
    <property type="molecule type" value="Genomic_DNA"/>
</dbReference>
<evidence type="ECO:0000256" key="2">
    <source>
        <dbReference type="RuleBase" id="RU000363"/>
    </source>
</evidence>
<dbReference type="InterPro" id="IPR036291">
    <property type="entry name" value="NAD(P)-bd_dom_sf"/>
</dbReference>
<dbReference type="PRINTS" id="PR00080">
    <property type="entry name" value="SDRFAMILY"/>
</dbReference>
<evidence type="ECO:0000313" key="3">
    <source>
        <dbReference type="EMBL" id="KAK2709740.1"/>
    </source>
</evidence>
<accession>A0AA88L6G8</accession>
<dbReference type="PRINTS" id="PR00081">
    <property type="entry name" value="GDHRDH"/>
</dbReference>
<dbReference type="Gene3D" id="3.40.50.720">
    <property type="entry name" value="NAD(P)-binding Rossmann-like Domain"/>
    <property type="match status" value="2"/>
</dbReference>
<sequence>MAILSMILSNLFWPLPITMYIVETGCILLLVKLLIRLTNGVCSSTNRLDGKVVIITGSSSGIGLEVMRNLAFRGAKIYMAVPDVDNAKVLRDGTSAESGNAQIFVKYIDLTSLKSVRDFVEEFLSVESRLDVLINNAGMAAIKKSLTSDGLETQMACNYFGHFLLTRILLDTMKKSAPSRIISTSSMLHWTCRRINLSDLNFKKSSSGNGIMEIYATSKTCLILFTRELAKRLHGTGVEAYSVHPGAITSTAFLNCFPWYFRTFVWALTMMVSKTSVEGAQPIIDLAVSEHIEGESGDYFVDCKTSVEGAQPIIDLAVSEHIEGESGDYFVDCKVARTSWLAKDEDLARKLWTATEDIVGIS</sequence>
<gene>
    <name evidence="3" type="ORF">QYM36_013423</name>
</gene>
<evidence type="ECO:0000313" key="4">
    <source>
        <dbReference type="Proteomes" id="UP001187531"/>
    </source>
</evidence>
<organism evidence="3 4">
    <name type="scientific">Artemia franciscana</name>
    <name type="common">Brine shrimp</name>
    <name type="synonym">Artemia sanfranciscana</name>
    <dbReference type="NCBI Taxonomy" id="6661"/>
    <lineage>
        <taxon>Eukaryota</taxon>
        <taxon>Metazoa</taxon>
        <taxon>Ecdysozoa</taxon>
        <taxon>Arthropoda</taxon>
        <taxon>Crustacea</taxon>
        <taxon>Branchiopoda</taxon>
        <taxon>Anostraca</taxon>
        <taxon>Artemiidae</taxon>
        <taxon>Artemia</taxon>
    </lineage>
</organism>
<dbReference type="PANTHER" id="PTHR43157:SF31">
    <property type="entry name" value="PHOSPHATIDYLINOSITOL-GLYCAN BIOSYNTHESIS CLASS F PROTEIN"/>
    <property type="match status" value="1"/>
</dbReference>
<comment type="similarity">
    <text evidence="2">Belongs to the short-chain dehydrogenases/reductases (SDR) family.</text>
</comment>
<dbReference type="Proteomes" id="UP001187531">
    <property type="component" value="Unassembled WGS sequence"/>
</dbReference>
<protein>
    <submittedName>
        <fullName evidence="3">Uncharacterized protein</fullName>
    </submittedName>
</protein>
<dbReference type="GO" id="GO:0016491">
    <property type="term" value="F:oxidoreductase activity"/>
    <property type="evidence" value="ECO:0007669"/>
    <property type="project" value="UniProtKB-KW"/>
</dbReference>
<dbReference type="CDD" id="cd05327">
    <property type="entry name" value="retinol-DH_like_SDR_c_like"/>
    <property type="match status" value="1"/>
</dbReference>
<evidence type="ECO:0000256" key="1">
    <source>
        <dbReference type="ARBA" id="ARBA00023002"/>
    </source>
</evidence>
<dbReference type="PANTHER" id="PTHR43157">
    <property type="entry name" value="PHOSPHATIDYLINOSITOL-GLYCAN BIOSYNTHESIS CLASS F PROTEIN-RELATED"/>
    <property type="match status" value="1"/>
</dbReference>
<name>A0AA88L6G8_ARTSF</name>